<accession>A0A329QVU9</accession>
<dbReference type="EMBL" id="QMIG01000006">
    <property type="protein sequence ID" value="RAW15432.1"/>
    <property type="molecule type" value="Genomic_DNA"/>
</dbReference>
<reference evidence="1 2" key="1">
    <citation type="submission" date="2018-06" db="EMBL/GenBank/DDBJ databases">
        <title>Phytoactinopolyspora halophila sp. nov., a novel halophilic actinomycete isolated from a saline soil in China.</title>
        <authorList>
            <person name="Tang S.-K."/>
        </authorList>
    </citation>
    <scope>NUCLEOTIDE SEQUENCE [LARGE SCALE GENOMIC DNA]</scope>
    <source>
        <strain evidence="1 2">YIM 96934</strain>
    </source>
</reference>
<evidence type="ECO:0008006" key="3">
    <source>
        <dbReference type="Google" id="ProtNLM"/>
    </source>
</evidence>
<dbReference type="OrthoDB" id="4764243at2"/>
<keyword evidence="2" id="KW-1185">Reference proteome</keyword>
<evidence type="ECO:0000313" key="1">
    <source>
        <dbReference type="EMBL" id="RAW15432.1"/>
    </source>
</evidence>
<organism evidence="1 2">
    <name type="scientific">Phytoactinopolyspora halophila</name>
    <dbReference type="NCBI Taxonomy" id="1981511"/>
    <lineage>
        <taxon>Bacteria</taxon>
        <taxon>Bacillati</taxon>
        <taxon>Actinomycetota</taxon>
        <taxon>Actinomycetes</taxon>
        <taxon>Jiangellales</taxon>
        <taxon>Jiangellaceae</taxon>
        <taxon>Phytoactinopolyspora</taxon>
    </lineage>
</organism>
<dbReference type="RefSeq" id="WP_112258035.1">
    <property type="nucleotide sequence ID" value="NZ_QMIG01000006.1"/>
</dbReference>
<gene>
    <name evidence="1" type="ORF">DPM12_09295</name>
</gene>
<dbReference type="AlphaFoldDB" id="A0A329QVU9"/>
<dbReference type="Proteomes" id="UP000250462">
    <property type="component" value="Unassembled WGS sequence"/>
</dbReference>
<comment type="caution">
    <text evidence="1">The sequence shown here is derived from an EMBL/GenBank/DDBJ whole genome shotgun (WGS) entry which is preliminary data.</text>
</comment>
<proteinExistence type="predicted"/>
<sequence length="353" mass="39011">MSRYLPVLKGRQAELDALRDAQPTTVASILPLVEIVPTHDVQDQSSIAADCRDTMARLADAWPSGRPVLVDGGLLDLSVDLHGNARGALWELIAQARDKEVEAIPVLHLGDDAQALSDVAAVCEQEDSGICVRLNTDDLDDTPSDLESMLGQLMSEVGVEAGRTDLVFDIGYVDGDVTVRHGVRLVQEALDELPDIDGWRTITVLSGASPADLSAVTPWEIVRHRRYDAILYDRVVNRSQHRPLLYGDYTTAHPTLCAGTPFRTPPHLRYATTEDWLVIKGQRNSQRGDDQFYEICDVVSEHHEFAGASLGHADERIANARAYEPETEVTWQQLGMTHHLDFVASRFATFDEP</sequence>
<evidence type="ECO:0000313" key="2">
    <source>
        <dbReference type="Proteomes" id="UP000250462"/>
    </source>
</evidence>
<protein>
    <recommendedName>
        <fullName evidence="3">Beta family protein</fullName>
    </recommendedName>
</protein>
<dbReference type="Pfam" id="PF14350">
    <property type="entry name" value="Beta_protein"/>
    <property type="match status" value="1"/>
</dbReference>
<name>A0A329QVU9_9ACTN</name>
<dbReference type="InterPro" id="IPR025683">
    <property type="entry name" value="Protein_beta"/>
</dbReference>